<dbReference type="InterPro" id="IPR029058">
    <property type="entry name" value="AB_hydrolase_fold"/>
</dbReference>
<protein>
    <submittedName>
        <fullName evidence="2">Alpha/beta hydrolase</fullName>
    </submittedName>
</protein>
<evidence type="ECO:0000313" key="2">
    <source>
        <dbReference type="EMBL" id="ALS35794.1"/>
    </source>
</evidence>
<keyword evidence="2" id="KW-0378">Hydrolase</keyword>
<organism evidence="2 3">
    <name type="scientific">Enterococcus rotai</name>
    <dbReference type="NCBI Taxonomy" id="118060"/>
    <lineage>
        <taxon>Bacteria</taxon>
        <taxon>Bacillati</taxon>
        <taxon>Bacillota</taxon>
        <taxon>Bacilli</taxon>
        <taxon>Lactobacillales</taxon>
        <taxon>Enterococcaceae</taxon>
        <taxon>Enterococcus</taxon>
    </lineage>
</organism>
<gene>
    <name evidence="2" type="ORF">ATZ35_01050</name>
</gene>
<proteinExistence type="predicted"/>
<reference evidence="3" key="1">
    <citation type="submission" date="2015-12" db="EMBL/GenBank/DDBJ databases">
        <authorList>
            <person name="Lauer A."/>
            <person name="Humrighouse B."/>
            <person name="Loparev V."/>
            <person name="Shewmaker P.L."/>
            <person name="Whitney A.M."/>
            <person name="McLaughlin R.W."/>
        </authorList>
    </citation>
    <scope>NUCLEOTIDE SEQUENCE [LARGE SCALE GENOMIC DNA]</scope>
    <source>
        <strain evidence="3">LMG 26678</strain>
    </source>
</reference>
<evidence type="ECO:0000313" key="3">
    <source>
        <dbReference type="Proteomes" id="UP000067523"/>
    </source>
</evidence>
<evidence type="ECO:0000259" key="1">
    <source>
        <dbReference type="Pfam" id="PF12146"/>
    </source>
</evidence>
<sequence length="310" mass="34980">MKHNTFLSSDHKTTSHFICWEPQGGKVGTVQIIHGMAEYIERYHDFAKYLNELGFVVVGHDHLGHGQSVLEAESKHGYFGETEPITFVLDDIDQIKEWIENNYPDLPHFMLGHSMGSFALRNYLQLYKADISGAIFMGTGKKASMLPLALSLTKGLNVTAPKKTNKWLDHLAFGSFSKQFPESGRFNWLSKNQENVKNYETDSLTGFTFTNNGFYTLFRLVDGANQNGWAQNIDQDLPILVISGEQDPVGDFGIGPRKVAKELDEAGIKDVSLVLFADLRHEILFENEKIEVYKAISNWLKKRLDSGVKS</sequence>
<name>A0A0U2NMJ5_9ENTE</name>
<dbReference type="KEGG" id="erx:ATZ35_01050"/>
<dbReference type="AlphaFoldDB" id="A0A0U2NMJ5"/>
<keyword evidence="3" id="KW-1185">Reference proteome</keyword>
<dbReference type="RefSeq" id="WP_208928638.1">
    <property type="nucleotide sequence ID" value="NZ_CP013655.1"/>
</dbReference>
<dbReference type="Proteomes" id="UP000067523">
    <property type="component" value="Chromosome"/>
</dbReference>
<feature type="domain" description="Serine aminopeptidase S33" evidence="1">
    <location>
        <begin position="28"/>
        <end position="288"/>
    </location>
</feature>
<dbReference type="SUPFAM" id="SSF53474">
    <property type="entry name" value="alpha/beta-Hydrolases"/>
    <property type="match status" value="1"/>
</dbReference>
<accession>A0A0U2NMJ5</accession>
<dbReference type="InterPro" id="IPR051044">
    <property type="entry name" value="MAG_DAG_Lipase"/>
</dbReference>
<dbReference type="GO" id="GO:0016787">
    <property type="term" value="F:hydrolase activity"/>
    <property type="evidence" value="ECO:0007669"/>
    <property type="project" value="UniProtKB-KW"/>
</dbReference>
<dbReference type="PANTHER" id="PTHR11614">
    <property type="entry name" value="PHOSPHOLIPASE-RELATED"/>
    <property type="match status" value="1"/>
</dbReference>
<dbReference type="STRING" id="118060.ATZ35_01050"/>
<dbReference type="Gene3D" id="3.40.50.1820">
    <property type="entry name" value="alpha/beta hydrolase"/>
    <property type="match status" value="1"/>
</dbReference>
<dbReference type="EMBL" id="CP013655">
    <property type="protein sequence ID" value="ALS35794.1"/>
    <property type="molecule type" value="Genomic_DNA"/>
</dbReference>
<dbReference type="InterPro" id="IPR022742">
    <property type="entry name" value="Hydrolase_4"/>
</dbReference>
<dbReference type="Pfam" id="PF12146">
    <property type="entry name" value="Hydrolase_4"/>
    <property type="match status" value="1"/>
</dbReference>